<dbReference type="AlphaFoldDB" id="A0A0E9W1Y7"/>
<sequence length="42" mass="4866">MNTFCYVSEKQIHFLDTHSQTLLLKHKYTCSSNTHAKIGTHT</sequence>
<dbReference type="EMBL" id="GBXM01024215">
    <property type="protein sequence ID" value="JAH84362.1"/>
    <property type="molecule type" value="Transcribed_RNA"/>
</dbReference>
<proteinExistence type="predicted"/>
<protein>
    <submittedName>
        <fullName evidence="1">Uncharacterized protein</fullName>
    </submittedName>
</protein>
<reference evidence="1" key="2">
    <citation type="journal article" date="2015" name="Fish Shellfish Immunol.">
        <title>Early steps in the European eel (Anguilla anguilla)-Vibrio vulnificus interaction in the gills: Role of the RtxA13 toxin.</title>
        <authorList>
            <person name="Callol A."/>
            <person name="Pajuelo D."/>
            <person name="Ebbesson L."/>
            <person name="Teles M."/>
            <person name="MacKenzie S."/>
            <person name="Amaro C."/>
        </authorList>
    </citation>
    <scope>NUCLEOTIDE SEQUENCE</scope>
</reference>
<organism evidence="1">
    <name type="scientific">Anguilla anguilla</name>
    <name type="common">European freshwater eel</name>
    <name type="synonym">Muraena anguilla</name>
    <dbReference type="NCBI Taxonomy" id="7936"/>
    <lineage>
        <taxon>Eukaryota</taxon>
        <taxon>Metazoa</taxon>
        <taxon>Chordata</taxon>
        <taxon>Craniata</taxon>
        <taxon>Vertebrata</taxon>
        <taxon>Euteleostomi</taxon>
        <taxon>Actinopterygii</taxon>
        <taxon>Neopterygii</taxon>
        <taxon>Teleostei</taxon>
        <taxon>Anguilliformes</taxon>
        <taxon>Anguillidae</taxon>
        <taxon>Anguilla</taxon>
    </lineage>
</organism>
<name>A0A0E9W1Y7_ANGAN</name>
<reference evidence="1" key="1">
    <citation type="submission" date="2014-11" db="EMBL/GenBank/DDBJ databases">
        <authorList>
            <person name="Amaro Gonzalez C."/>
        </authorList>
    </citation>
    <scope>NUCLEOTIDE SEQUENCE</scope>
</reference>
<evidence type="ECO:0000313" key="1">
    <source>
        <dbReference type="EMBL" id="JAH84362.1"/>
    </source>
</evidence>
<accession>A0A0E9W1Y7</accession>